<organism evidence="2 3">
    <name type="scientific">Aspergillus indologenus CBS 114.80</name>
    <dbReference type="NCBI Taxonomy" id="1450541"/>
    <lineage>
        <taxon>Eukaryota</taxon>
        <taxon>Fungi</taxon>
        <taxon>Dikarya</taxon>
        <taxon>Ascomycota</taxon>
        <taxon>Pezizomycotina</taxon>
        <taxon>Eurotiomycetes</taxon>
        <taxon>Eurotiomycetidae</taxon>
        <taxon>Eurotiales</taxon>
        <taxon>Aspergillaceae</taxon>
        <taxon>Aspergillus</taxon>
        <taxon>Aspergillus subgen. Circumdati</taxon>
    </lineage>
</organism>
<dbReference type="Proteomes" id="UP000248817">
    <property type="component" value="Unassembled WGS sequence"/>
</dbReference>
<evidence type="ECO:0000313" key="3">
    <source>
        <dbReference type="Proteomes" id="UP000248817"/>
    </source>
</evidence>
<sequence length="90" mass="9336">MSCAGCGLRLRAAGGQLTALLGRGLRAPAAAARSPQPAPNPQPQPAARSLRLSKAVSLDPQAPHPSSRRAKRGLSRAEVLLSFLLKAKGY</sequence>
<feature type="region of interest" description="Disordered" evidence="1">
    <location>
        <begin position="26"/>
        <end position="73"/>
    </location>
</feature>
<protein>
    <submittedName>
        <fullName evidence="2">Uncharacterized protein</fullName>
    </submittedName>
</protein>
<feature type="compositionally biased region" description="Low complexity" evidence="1">
    <location>
        <begin position="26"/>
        <end position="35"/>
    </location>
</feature>
<keyword evidence="3" id="KW-1185">Reference proteome</keyword>
<gene>
    <name evidence="2" type="ORF">BP00DRAFT_444312</name>
</gene>
<name>A0A2V5IXW5_9EURO</name>
<dbReference type="AlphaFoldDB" id="A0A2V5IXW5"/>
<proteinExistence type="predicted"/>
<evidence type="ECO:0000256" key="1">
    <source>
        <dbReference type="SAM" id="MobiDB-lite"/>
    </source>
</evidence>
<dbReference type="EMBL" id="KZ825481">
    <property type="protein sequence ID" value="PYI33760.1"/>
    <property type="molecule type" value="Genomic_DNA"/>
</dbReference>
<reference evidence="2 3" key="1">
    <citation type="submission" date="2018-02" db="EMBL/GenBank/DDBJ databases">
        <title>The genomes of Aspergillus section Nigri reveals drivers in fungal speciation.</title>
        <authorList>
            <consortium name="DOE Joint Genome Institute"/>
            <person name="Vesth T.C."/>
            <person name="Nybo J."/>
            <person name="Theobald S."/>
            <person name="Brandl J."/>
            <person name="Frisvad J.C."/>
            <person name="Nielsen K.F."/>
            <person name="Lyhne E.K."/>
            <person name="Kogle M.E."/>
            <person name="Kuo A."/>
            <person name="Riley R."/>
            <person name="Clum A."/>
            <person name="Nolan M."/>
            <person name="Lipzen A."/>
            <person name="Salamov A."/>
            <person name="Henrissat B."/>
            <person name="Wiebenga A."/>
            <person name="De vries R.P."/>
            <person name="Grigoriev I.V."/>
            <person name="Mortensen U.H."/>
            <person name="Andersen M.R."/>
            <person name="Baker S.E."/>
        </authorList>
    </citation>
    <scope>NUCLEOTIDE SEQUENCE [LARGE SCALE GENOMIC DNA]</scope>
    <source>
        <strain evidence="2 3">CBS 114.80</strain>
    </source>
</reference>
<accession>A0A2V5IXW5</accession>
<evidence type="ECO:0000313" key="2">
    <source>
        <dbReference type="EMBL" id="PYI33760.1"/>
    </source>
</evidence>